<dbReference type="Pfam" id="PF00068">
    <property type="entry name" value="Phospholip_A2_1"/>
    <property type="match status" value="1"/>
</dbReference>
<dbReference type="InterPro" id="IPR016090">
    <property type="entry name" value="PLA2-like_dom"/>
</dbReference>
<dbReference type="Proteomes" id="UP000281915">
    <property type="component" value="Unassembled WGS sequence"/>
</dbReference>
<name>A0A3M8BXG6_9BACL</name>
<dbReference type="SMART" id="SM00085">
    <property type="entry name" value="PA2c"/>
    <property type="match status" value="1"/>
</dbReference>
<evidence type="ECO:0000313" key="5">
    <source>
        <dbReference type="Proteomes" id="UP000281915"/>
    </source>
</evidence>
<dbReference type="GO" id="GO:0005576">
    <property type="term" value="C:extracellular region"/>
    <property type="evidence" value="ECO:0007669"/>
    <property type="project" value="UniProtKB-SubCell"/>
</dbReference>
<gene>
    <name evidence="4" type="ORF">EDM58_25010</name>
</gene>
<evidence type="ECO:0000256" key="1">
    <source>
        <dbReference type="ARBA" id="ARBA00004613"/>
    </source>
</evidence>
<feature type="domain" description="Phospholipase A2-like central" evidence="3">
    <location>
        <begin position="8"/>
        <end position="94"/>
    </location>
</feature>
<evidence type="ECO:0000256" key="2">
    <source>
        <dbReference type="ARBA" id="ARBA00022525"/>
    </source>
</evidence>
<reference evidence="4 5" key="1">
    <citation type="submission" date="2018-10" db="EMBL/GenBank/DDBJ databases">
        <title>Phylogenomics of Brevibacillus.</title>
        <authorList>
            <person name="Dunlap C."/>
        </authorList>
    </citation>
    <scope>NUCLEOTIDE SEQUENCE [LARGE SCALE GENOMIC DNA]</scope>
    <source>
        <strain evidence="4 5">JCM 15085</strain>
    </source>
</reference>
<dbReference type="EMBL" id="RHHT01000084">
    <property type="protein sequence ID" value="RNB68120.1"/>
    <property type="molecule type" value="Genomic_DNA"/>
</dbReference>
<dbReference type="InterPro" id="IPR036444">
    <property type="entry name" value="PLipase_A2_dom_sf"/>
</dbReference>
<dbReference type="InterPro" id="IPR033113">
    <property type="entry name" value="PLA2_histidine"/>
</dbReference>
<comment type="caution">
    <text evidence="4">The sequence shown here is derived from an EMBL/GenBank/DDBJ whole genome shotgun (WGS) entry which is preliminary data.</text>
</comment>
<dbReference type="GO" id="GO:0006644">
    <property type="term" value="P:phospholipid metabolic process"/>
    <property type="evidence" value="ECO:0007669"/>
    <property type="project" value="InterPro"/>
</dbReference>
<organism evidence="4 5">
    <name type="scientific">Brevibacillus panacihumi</name>
    <dbReference type="NCBI Taxonomy" id="497735"/>
    <lineage>
        <taxon>Bacteria</taxon>
        <taxon>Bacillati</taxon>
        <taxon>Bacillota</taxon>
        <taxon>Bacilli</taxon>
        <taxon>Bacillales</taxon>
        <taxon>Paenibacillaceae</taxon>
        <taxon>Brevibacillus</taxon>
    </lineage>
</organism>
<dbReference type="GO" id="GO:0004623">
    <property type="term" value="F:phospholipase A2 activity"/>
    <property type="evidence" value="ECO:0007669"/>
    <property type="project" value="InterPro"/>
</dbReference>
<dbReference type="RefSeq" id="WP_122915755.1">
    <property type="nucleotide sequence ID" value="NZ_RHHT01000084.1"/>
</dbReference>
<dbReference type="Gene3D" id="1.20.90.10">
    <property type="entry name" value="Phospholipase A2 domain"/>
    <property type="match status" value="1"/>
</dbReference>
<dbReference type="PROSITE" id="PS00118">
    <property type="entry name" value="PA2_HIS"/>
    <property type="match status" value="1"/>
</dbReference>
<comment type="subcellular location">
    <subcellularLocation>
        <location evidence="1">Secreted</location>
    </subcellularLocation>
</comment>
<accession>A0A3M8BXG6</accession>
<dbReference type="SUPFAM" id="SSF48619">
    <property type="entry name" value="Phospholipase A2, PLA2"/>
    <property type="match status" value="1"/>
</dbReference>
<sequence>MASRRRKNLFGSTRGLPCFYGNWCGMGCSGPGAPIDDVDRCCQKHDFCYERHGYFSCKCDQRFLKCLENQRDRSTAKGRKAAKMYSFYKKSWCR</sequence>
<dbReference type="GO" id="GO:0050482">
    <property type="term" value="P:arachidonate secretion"/>
    <property type="evidence" value="ECO:0007669"/>
    <property type="project" value="InterPro"/>
</dbReference>
<evidence type="ECO:0000313" key="4">
    <source>
        <dbReference type="EMBL" id="RNB68120.1"/>
    </source>
</evidence>
<dbReference type="AlphaFoldDB" id="A0A3M8BXG6"/>
<protein>
    <submittedName>
        <fullName evidence="4">Phospholipase</fullName>
    </submittedName>
</protein>
<proteinExistence type="predicted"/>
<keyword evidence="2" id="KW-0964">Secreted</keyword>
<evidence type="ECO:0000259" key="3">
    <source>
        <dbReference type="SMART" id="SM00085"/>
    </source>
</evidence>